<dbReference type="EMBL" id="CP042266">
    <property type="protein sequence ID" value="QDY80062.1"/>
    <property type="molecule type" value="Genomic_DNA"/>
</dbReference>
<evidence type="ECO:0000313" key="6">
    <source>
        <dbReference type="EMBL" id="QDY80062.1"/>
    </source>
</evidence>
<feature type="compositionally biased region" description="Low complexity" evidence="3">
    <location>
        <begin position="515"/>
        <end position="528"/>
    </location>
</feature>
<dbReference type="Pfam" id="PF13439">
    <property type="entry name" value="Glyco_transf_4"/>
    <property type="match status" value="1"/>
</dbReference>
<evidence type="ECO:0000259" key="4">
    <source>
        <dbReference type="Pfam" id="PF00534"/>
    </source>
</evidence>
<dbReference type="GO" id="GO:1901137">
    <property type="term" value="P:carbohydrate derivative biosynthetic process"/>
    <property type="evidence" value="ECO:0007669"/>
    <property type="project" value="UniProtKB-ARBA"/>
</dbReference>
<feature type="region of interest" description="Disordered" evidence="3">
    <location>
        <begin position="380"/>
        <end position="528"/>
    </location>
</feature>
<dbReference type="InterPro" id="IPR028098">
    <property type="entry name" value="Glyco_trans_4-like_N"/>
</dbReference>
<feature type="compositionally biased region" description="Gly residues" evidence="3">
    <location>
        <begin position="389"/>
        <end position="415"/>
    </location>
</feature>
<dbReference type="OrthoDB" id="9806887at2"/>
<evidence type="ECO:0000256" key="1">
    <source>
        <dbReference type="ARBA" id="ARBA00022676"/>
    </source>
</evidence>
<dbReference type="GO" id="GO:0016757">
    <property type="term" value="F:glycosyltransferase activity"/>
    <property type="evidence" value="ECO:0007669"/>
    <property type="project" value="UniProtKB-KW"/>
</dbReference>
<keyword evidence="1" id="KW-0328">Glycosyltransferase</keyword>
<evidence type="ECO:0000259" key="5">
    <source>
        <dbReference type="Pfam" id="PF13439"/>
    </source>
</evidence>
<dbReference type="Pfam" id="PF00534">
    <property type="entry name" value="Glycos_transf_1"/>
    <property type="match status" value="1"/>
</dbReference>
<dbReference type="SUPFAM" id="SSF53756">
    <property type="entry name" value="UDP-Glycosyltransferase/glycogen phosphorylase"/>
    <property type="match status" value="1"/>
</dbReference>
<proteinExistence type="predicted"/>
<dbReference type="CDD" id="cd03801">
    <property type="entry name" value="GT4_PimA-like"/>
    <property type="match status" value="1"/>
</dbReference>
<sequence>MTQHVPAPLRTAGPQPAQHPAAPPAGPRRIVFLSRRDLGNPAAGGSELLVDRLAEGLSRLGHEVTLVCGGPAARRDYRVVSAGGDLGHFLRARRTVAQQVGECDLLVEVCNGMPYLAPLWHRGPTLCLVNHVHTELWDMRFGGRALAPAGRLGRRLEHWALKEAQRRNLMVAVSPSTAGALREIGVDQDRIRVVHNGVEKPGPPHPRSPEPLFLALGRLVEYKRVDLLLRLWERVRPVTGGRLVIVGDGPERDRLERLAGPGVEFAGHVTEAEKHRLLCSAWLLLHPSAVEGWGLVVTEAAIRSTPTVGFDVPGLRDSVDDGVSGVLARGESSFAAAWCSLTLSEERRSAMGRAAQELAAGYTWASTVRAFRDVAVEAAARGRTEGPGQDPGPGEAPGRGQGAGRGAAHGSGEGHGPGEGRGPGEGHGPGEGRGPGEGHGPGEGRGRSEGVPSALPRSGASLRTADPSLPSGPGTPQNTPLPGRRIGHKTGWEVGDRTGGNAARPGGRRTEPQESPRAARIAAPSRRK</sequence>
<keyword evidence="7" id="KW-1185">Reference proteome</keyword>
<evidence type="ECO:0000256" key="2">
    <source>
        <dbReference type="ARBA" id="ARBA00022679"/>
    </source>
</evidence>
<keyword evidence="2 6" id="KW-0808">Transferase</keyword>
<evidence type="ECO:0000313" key="7">
    <source>
        <dbReference type="Proteomes" id="UP000320580"/>
    </source>
</evidence>
<name>A0A5B8IN46_9ACTN</name>
<organism evidence="6 7">
    <name type="scientific">Streptomyces qinzhouensis</name>
    <dbReference type="NCBI Taxonomy" id="2599401"/>
    <lineage>
        <taxon>Bacteria</taxon>
        <taxon>Bacillati</taxon>
        <taxon>Actinomycetota</taxon>
        <taxon>Actinomycetes</taxon>
        <taxon>Kitasatosporales</taxon>
        <taxon>Streptomycetaceae</taxon>
        <taxon>Streptomyces</taxon>
    </lineage>
</organism>
<dbReference type="PANTHER" id="PTHR45947:SF3">
    <property type="entry name" value="SULFOQUINOVOSYL TRANSFERASE SQD2"/>
    <property type="match status" value="1"/>
</dbReference>
<dbReference type="Gene3D" id="3.40.50.2000">
    <property type="entry name" value="Glycogen Phosphorylase B"/>
    <property type="match status" value="2"/>
</dbReference>
<protein>
    <submittedName>
        <fullName evidence="6">Glycosyltransferase family 4 protein</fullName>
    </submittedName>
</protein>
<evidence type="ECO:0000256" key="3">
    <source>
        <dbReference type="SAM" id="MobiDB-lite"/>
    </source>
</evidence>
<feature type="domain" description="Glycosyltransferase subfamily 4-like N-terminal" evidence="5">
    <location>
        <begin position="44"/>
        <end position="199"/>
    </location>
</feature>
<reference evidence="6 7" key="1">
    <citation type="submission" date="2019-07" db="EMBL/GenBank/DDBJ databases">
        <authorList>
            <person name="Zhu P."/>
        </authorList>
    </citation>
    <scope>NUCLEOTIDE SEQUENCE [LARGE SCALE GENOMIC DNA]</scope>
    <source>
        <strain evidence="6 7">SSL-25</strain>
    </source>
</reference>
<dbReference type="AlphaFoldDB" id="A0A5B8IN46"/>
<feature type="domain" description="Glycosyl transferase family 1" evidence="4">
    <location>
        <begin position="208"/>
        <end position="357"/>
    </location>
</feature>
<dbReference type="InterPro" id="IPR050194">
    <property type="entry name" value="Glycosyltransferase_grp1"/>
</dbReference>
<dbReference type="Proteomes" id="UP000320580">
    <property type="component" value="Chromosome"/>
</dbReference>
<dbReference type="PANTHER" id="PTHR45947">
    <property type="entry name" value="SULFOQUINOVOSYL TRANSFERASE SQD2"/>
    <property type="match status" value="1"/>
</dbReference>
<feature type="compositionally biased region" description="Basic and acidic residues" evidence="3">
    <location>
        <begin position="416"/>
        <end position="448"/>
    </location>
</feature>
<gene>
    <name evidence="6" type="ORF">FQU76_30010</name>
</gene>
<dbReference type="KEGG" id="sqz:FQU76_30010"/>
<accession>A0A5B8IN46</accession>
<dbReference type="InterPro" id="IPR001296">
    <property type="entry name" value="Glyco_trans_1"/>
</dbReference>
<feature type="region of interest" description="Disordered" evidence="3">
    <location>
        <begin position="1"/>
        <end position="26"/>
    </location>
</feature>